<keyword evidence="2" id="KW-0479">Metal-binding</keyword>
<dbReference type="InterPro" id="IPR024607">
    <property type="entry name" value="Sulfatase_CS"/>
</dbReference>
<evidence type="ECO:0000313" key="7">
    <source>
        <dbReference type="EMBL" id="MBK1880171.1"/>
    </source>
</evidence>
<evidence type="ECO:0000256" key="5">
    <source>
        <dbReference type="SAM" id="SignalP"/>
    </source>
</evidence>
<dbReference type="EMBL" id="JAENIL010000073">
    <property type="protein sequence ID" value="MBK1880171.1"/>
    <property type="molecule type" value="Genomic_DNA"/>
</dbReference>
<evidence type="ECO:0000256" key="4">
    <source>
        <dbReference type="ARBA" id="ARBA00022837"/>
    </source>
</evidence>
<organism evidence="7 8">
    <name type="scientific">Pelagicoccus mobilis</name>
    <dbReference type="NCBI Taxonomy" id="415221"/>
    <lineage>
        <taxon>Bacteria</taxon>
        <taxon>Pseudomonadati</taxon>
        <taxon>Verrucomicrobiota</taxon>
        <taxon>Opitutia</taxon>
        <taxon>Puniceicoccales</taxon>
        <taxon>Pelagicoccaceae</taxon>
        <taxon>Pelagicoccus</taxon>
    </lineage>
</organism>
<keyword evidence="4" id="KW-0106">Calcium</keyword>
<feature type="chain" id="PRO_5037474267" evidence="5">
    <location>
        <begin position="22"/>
        <end position="613"/>
    </location>
</feature>
<feature type="domain" description="Sulfatase N-terminal" evidence="6">
    <location>
        <begin position="24"/>
        <end position="336"/>
    </location>
</feature>
<comment type="similarity">
    <text evidence="1">Belongs to the sulfatase family.</text>
</comment>
<dbReference type="FunFam" id="3.40.720.10:FF:000070">
    <property type="entry name" value="Arylsulfatase A"/>
    <property type="match status" value="1"/>
</dbReference>
<dbReference type="SUPFAM" id="SSF53649">
    <property type="entry name" value="Alkaline phosphatase-like"/>
    <property type="match status" value="1"/>
</dbReference>
<protein>
    <submittedName>
        <fullName evidence="7">Arylsulfatase</fullName>
    </submittedName>
</protein>
<dbReference type="RefSeq" id="WP_200358838.1">
    <property type="nucleotide sequence ID" value="NZ_JAENIL010000073.1"/>
</dbReference>
<keyword evidence="3" id="KW-0378">Hydrolase</keyword>
<keyword evidence="8" id="KW-1185">Reference proteome</keyword>
<evidence type="ECO:0000256" key="2">
    <source>
        <dbReference type="ARBA" id="ARBA00022723"/>
    </source>
</evidence>
<gene>
    <name evidence="7" type="ORF">JIN87_25015</name>
</gene>
<dbReference type="Proteomes" id="UP000617628">
    <property type="component" value="Unassembled WGS sequence"/>
</dbReference>
<evidence type="ECO:0000256" key="1">
    <source>
        <dbReference type="ARBA" id="ARBA00008779"/>
    </source>
</evidence>
<dbReference type="Gene3D" id="3.40.720.10">
    <property type="entry name" value="Alkaline Phosphatase, subunit A"/>
    <property type="match status" value="1"/>
</dbReference>
<accession>A0A934S3S8</accession>
<feature type="signal peptide" evidence="5">
    <location>
        <begin position="1"/>
        <end position="21"/>
    </location>
</feature>
<sequence>MKRLFPCLLAALCLLSIAATAAAPNVVIVITDDQGYGNLSAVGHPILKTPHIDALYDRGVRFTDYHVDPTCAPTRSALLTGRYSDRVGVWHTVIGRHQLRPREVTLAEVFRDNGYATGIFGKWHLGDLYPFRPQDRGFEDRVVHAAGGVGQGPDFWGNDYFDDVYDTNDGLKQYQGFCTDVFFDESIKFMKEQASKGKPFFTYVSTNAPHGPYWAKDSDHDRFKGMKHNGKPLGVDTEKYYAMIENIDDNFGKLVKFLKKEGLYENTILVFTSDNGAVTSGQKVFNGGLKGGKNTNWDGGHQVPWIMQWPAGKVEGGKDLDRVTAHIDIMPTLIDICKLDAPKIEFDGKSLKPLLKNVNAKWPSRRIVVESQRVYDPIKYRNFAVLSDKWRLVGKDKLFDARGGDRGQENDVASKNPEAMQSMLDSYEEFWADVSREHHLVTSPEVGADASNPAVLNSHDWTTVGFWHQNHIRDPFKQKAEPFGSWVMDVTKSGWYQISVRRWAAEADVAITEAYVGQAVEAATASLEIQGKTLKAKVAPGAKEVTFRVKLKKGPAELKATFYNSQKEATVSPFYAYVLREDGRDLDGWQTREGLGLPQAAWPEVPGRDPSVN</sequence>
<name>A0A934S3S8_9BACT</name>
<comment type="caution">
    <text evidence="7">The sequence shown here is derived from an EMBL/GenBank/DDBJ whole genome shotgun (WGS) entry which is preliminary data.</text>
</comment>
<dbReference type="InterPro" id="IPR050738">
    <property type="entry name" value="Sulfatase"/>
</dbReference>
<evidence type="ECO:0000256" key="3">
    <source>
        <dbReference type="ARBA" id="ARBA00022801"/>
    </source>
</evidence>
<evidence type="ECO:0000259" key="6">
    <source>
        <dbReference type="Pfam" id="PF00884"/>
    </source>
</evidence>
<dbReference type="PANTHER" id="PTHR42693">
    <property type="entry name" value="ARYLSULFATASE FAMILY MEMBER"/>
    <property type="match status" value="1"/>
</dbReference>
<dbReference type="Pfam" id="PF00884">
    <property type="entry name" value="Sulfatase"/>
    <property type="match status" value="1"/>
</dbReference>
<dbReference type="CDD" id="cd16146">
    <property type="entry name" value="ARS_like"/>
    <property type="match status" value="1"/>
</dbReference>
<dbReference type="InterPro" id="IPR017850">
    <property type="entry name" value="Alkaline_phosphatase_core_sf"/>
</dbReference>
<dbReference type="AlphaFoldDB" id="A0A934S3S8"/>
<dbReference type="InterPro" id="IPR000917">
    <property type="entry name" value="Sulfatase_N"/>
</dbReference>
<reference evidence="7" key="1">
    <citation type="submission" date="2021-01" db="EMBL/GenBank/DDBJ databases">
        <title>Modified the classification status of verrucomicrobia.</title>
        <authorList>
            <person name="Feng X."/>
        </authorList>
    </citation>
    <scope>NUCLEOTIDE SEQUENCE</scope>
    <source>
        <strain evidence="7">KCTC 13126</strain>
    </source>
</reference>
<proteinExistence type="inferred from homology"/>
<keyword evidence="5" id="KW-0732">Signal</keyword>
<dbReference type="GO" id="GO:0004065">
    <property type="term" value="F:arylsulfatase activity"/>
    <property type="evidence" value="ECO:0007669"/>
    <property type="project" value="TreeGrafter"/>
</dbReference>
<dbReference type="PANTHER" id="PTHR42693:SF53">
    <property type="entry name" value="ENDO-4-O-SULFATASE"/>
    <property type="match status" value="1"/>
</dbReference>
<dbReference type="GO" id="GO:0046872">
    <property type="term" value="F:metal ion binding"/>
    <property type="evidence" value="ECO:0007669"/>
    <property type="project" value="UniProtKB-KW"/>
</dbReference>
<dbReference type="PROSITE" id="PS00523">
    <property type="entry name" value="SULFATASE_1"/>
    <property type="match status" value="1"/>
</dbReference>
<evidence type="ECO:0000313" key="8">
    <source>
        <dbReference type="Proteomes" id="UP000617628"/>
    </source>
</evidence>